<evidence type="ECO:0000259" key="4">
    <source>
        <dbReference type="PROSITE" id="PS50987"/>
    </source>
</evidence>
<dbReference type="InterPro" id="IPR011991">
    <property type="entry name" value="ArsR-like_HTH"/>
</dbReference>
<keyword evidence="2" id="KW-0238">DNA-binding</keyword>
<evidence type="ECO:0000256" key="1">
    <source>
        <dbReference type="ARBA" id="ARBA00023015"/>
    </source>
</evidence>
<dbReference type="InterPro" id="IPR051081">
    <property type="entry name" value="HTH_MetalResp_TranReg"/>
</dbReference>
<dbReference type="Proteomes" id="UP001595637">
    <property type="component" value="Unassembled WGS sequence"/>
</dbReference>
<dbReference type="PANTHER" id="PTHR33154:SF36">
    <property type="entry name" value="TRANSCRIPTIONAL REGULATOR"/>
    <property type="match status" value="1"/>
</dbReference>
<dbReference type="InterPro" id="IPR036390">
    <property type="entry name" value="WH_DNA-bd_sf"/>
</dbReference>
<reference evidence="6" key="1">
    <citation type="journal article" date="2019" name="Int. J. Syst. Evol. Microbiol.">
        <title>The Global Catalogue of Microorganisms (GCM) 10K type strain sequencing project: providing services to taxonomists for standard genome sequencing and annotation.</title>
        <authorList>
            <consortium name="The Broad Institute Genomics Platform"/>
            <consortium name="The Broad Institute Genome Sequencing Center for Infectious Disease"/>
            <person name="Wu L."/>
            <person name="Ma J."/>
        </authorList>
    </citation>
    <scope>NUCLEOTIDE SEQUENCE [LARGE SCALE GENOMIC DNA]</scope>
    <source>
        <strain evidence="6">CCM 7756</strain>
    </source>
</reference>
<gene>
    <name evidence="5" type="ORF">ACFOEO_08375</name>
</gene>
<dbReference type="InterPro" id="IPR036388">
    <property type="entry name" value="WH-like_DNA-bd_sf"/>
</dbReference>
<evidence type="ECO:0000313" key="6">
    <source>
        <dbReference type="Proteomes" id="UP001595637"/>
    </source>
</evidence>
<keyword evidence="1" id="KW-0805">Transcription regulation</keyword>
<dbReference type="Pfam" id="PF01022">
    <property type="entry name" value="HTH_5"/>
    <property type="match status" value="1"/>
</dbReference>
<comment type="caution">
    <text evidence="5">The sequence shown here is derived from an EMBL/GenBank/DDBJ whole genome shotgun (WGS) entry which is preliminary data.</text>
</comment>
<keyword evidence="3" id="KW-0804">Transcription</keyword>
<evidence type="ECO:0000256" key="2">
    <source>
        <dbReference type="ARBA" id="ARBA00023125"/>
    </source>
</evidence>
<evidence type="ECO:0000313" key="5">
    <source>
        <dbReference type="EMBL" id="MFC3388583.1"/>
    </source>
</evidence>
<protein>
    <submittedName>
        <fullName evidence="5">ArsR/SmtB family transcription factor</fullName>
    </submittedName>
</protein>
<feature type="domain" description="HTH arsR-type" evidence="4">
    <location>
        <begin position="1"/>
        <end position="95"/>
    </location>
</feature>
<keyword evidence="6" id="KW-1185">Reference proteome</keyword>
<dbReference type="EMBL" id="JBHRVQ010000001">
    <property type="protein sequence ID" value="MFC3388583.1"/>
    <property type="molecule type" value="Genomic_DNA"/>
</dbReference>
<dbReference type="PROSITE" id="PS50987">
    <property type="entry name" value="HTH_ARSR_2"/>
    <property type="match status" value="1"/>
</dbReference>
<dbReference type="SUPFAM" id="SSF46785">
    <property type="entry name" value="Winged helix' DNA-binding domain"/>
    <property type="match status" value="1"/>
</dbReference>
<organism evidence="5 6">
    <name type="scientific">Salinicoccus sesuvii</name>
    <dbReference type="NCBI Taxonomy" id="868281"/>
    <lineage>
        <taxon>Bacteria</taxon>
        <taxon>Bacillati</taxon>
        <taxon>Bacillota</taxon>
        <taxon>Bacilli</taxon>
        <taxon>Bacillales</taxon>
        <taxon>Staphylococcaceae</taxon>
        <taxon>Salinicoccus</taxon>
    </lineage>
</organism>
<sequence length="110" mass="12432">MLTVDMDTKVKLIHGFSNRTRLQILESIKMNEKTVSEIVTDIGASQSSISQHLSCLRDCGIIIGRQQGKYIYYALRNQHMRDLLSMFDTVLEDVGENVALCENHIDGCDV</sequence>
<dbReference type="CDD" id="cd00090">
    <property type="entry name" value="HTH_ARSR"/>
    <property type="match status" value="1"/>
</dbReference>
<dbReference type="SMART" id="SM00418">
    <property type="entry name" value="HTH_ARSR"/>
    <property type="match status" value="1"/>
</dbReference>
<dbReference type="PANTHER" id="PTHR33154">
    <property type="entry name" value="TRANSCRIPTIONAL REGULATOR, ARSR FAMILY"/>
    <property type="match status" value="1"/>
</dbReference>
<dbReference type="InterPro" id="IPR001845">
    <property type="entry name" value="HTH_ArsR_DNA-bd_dom"/>
</dbReference>
<name>A0ABV7N6W6_9STAP</name>
<dbReference type="Gene3D" id="1.10.10.10">
    <property type="entry name" value="Winged helix-like DNA-binding domain superfamily/Winged helix DNA-binding domain"/>
    <property type="match status" value="1"/>
</dbReference>
<proteinExistence type="predicted"/>
<dbReference type="PRINTS" id="PR00778">
    <property type="entry name" value="HTHARSR"/>
</dbReference>
<dbReference type="RefSeq" id="WP_380654280.1">
    <property type="nucleotide sequence ID" value="NZ_JBHRVQ010000001.1"/>
</dbReference>
<accession>A0ABV7N6W6</accession>
<dbReference type="NCBIfam" id="NF033788">
    <property type="entry name" value="HTH_metalloreg"/>
    <property type="match status" value="1"/>
</dbReference>
<evidence type="ECO:0000256" key="3">
    <source>
        <dbReference type="ARBA" id="ARBA00023163"/>
    </source>
</evidence>